<evidence type="ECO:0000256" key="2">
    <source>
        <dbReference type="ARBA" id="ARBA00004496"/>
    </source>
</evidence>
<evidence type="ECO:0000256" key="9">
    <source>
        <dbReference type="ARBA" id="ARBA00022884"/>
    </source>
</evidence>
<evidence type="ECO:0000256" key="11">
    <source>
        <dbReference type="ARBA" id="ARBA00023146"/>
    </source>
</evidence>
<dbReference type="InterPro" id="IPR002307">
    <property type="entry name" value="Tyr-tRNA-ligase"/>
</dbReference>
<dbReference type="GO" id="GO:0005737">
    <property type="term" value="C:cytoplasm"/>
    <property type="evidence" value="ECO:0007669"/>
    <property type="project" value="UniProtKB-SubCell"/>
</dbReference>
<dbReference type="InterPro" id="IPR002547">
    <property type="entry name" value="tRNA-bd_dom"/>
</dbReference>
<dbReference type="GO" id="GO:0006437">
    <property type="term" value="P:tyrosyl-tRNA aminoacylation"/>
    <property type="evidence" value="ECO:0007669"/>
    <property type="project" value="InterPro"/>
</dbReference>
<comment type="subcellular location">
    <subcellularLocation>
        <location evidence="2">Cytoplasm</location>
    </subcellularLocation>
    <subcellularLocation>
        <location evidence="1">Nucleus</location>
    </subcellularLocation>
</comment>
<gene>
    <name evidence="18" type="ORF">Pmani_003199</name>
</gene>
<evidence type="ECO:0000256" key="15">
    <source>
        <dbReference type="RuleBase" id="RU361234"/>
    </source>
</evidence>
<keyword evidence="10 15" id="KW-0648">Protein biosynthesis</keyword>
<evidence type="ECO:0000256" key="16">
    <source>
        <dbReference type="SAM" id="MobiDB-lite"/>
    </source>
</evidence>
<feature type="compositionally biased region" description="Pro residues" evidence="16">
    <location>
        <begin position="1169"/>
        <end position="1180"/>
    </location>
</feature>
<evidence type="ECO:0000256" key="12">
    <source>
        <dbReference type="ARBA" id="ARBA00023242"/>
    </source>
</evidence>
<evidence type="ECO:0000256" key="13">
    <source>
        <dbReference type="ARBA" id="ARBA00048400"/>
    </source>
</evidence>
<comment type="similarity">
    <text evidence="3 15">Belongs to the class-I aminoacyl-tRNA synthetase family.</text>
</comment>
<evidence type="ECO:0000256" key="5">
    <source>
        <dbReference type="ARBA" id="ARBA00022555"/>
    </source>
</evidence>
<dbReference type="Pfam" id="PF01588">
    <property type="entry name" value="tRNA_bind"/>
    <property type="match status" value="1"/>
</dbReference>
<dbReference type="NCBIfam" id="TIGR00234">
    <property type="entry name" value="tyrS"/>
    <property type="match status" value="1"/>
</dbReference>
<dbReference type="Gene3D" id="1.10.240.10">
    <property type="entry name" value="Tyrosyl-Transfer RNA Synthetase"/>
    <property type="match status" value="3"/>
</dbReference>
<keyword evidence="11 15" id="KW-0030">Aminoacyl-tRNA synthetase</keyword>
<feature type="compositionally biased region" description="Low complexity" evidence="16">
    <location>
        <begin position="762"/>
        <end position="773"/>
    </location>
</feature>
<dbReference type="GO" id="GO:0005524">
    <property type="term" value="F:ATP binding"/>
    <property type="evidence" value="ECO:0007669"/>
    <property type="project" value="UniProtKB-KW"/>
</dbReference>
<keyword evidence="5 14" id="KW-0820">tRNA-binding</keyword>
<feature type="compositionally biased region" description="Gly residues" evidence="16">
    <location>
        <begin position="1302"/>
        <end position="1311"/>
    </location>
</feature>
<name>A0AAE1UJQ2_9EUCA</name>
<organism evidence="18 19">
    <name type="scientific">Petrolisthes manimaculis</name>
    <dbReference type="NCBI Taxonomy" id="1843537"/>
    <lineage>
        <taxon>Eukaryota</taxon>
        <taxon>Metazoa</taxon>
        <taxon>Ecdysozoa</taxon>
        <taxon>Arthropoda</taxon>
        <taxon>Crustacea</taxon>
        <taxon>Multicrustacea</taxon>
        <taxon>Malacostraca</taxon>
        <taxon>Eumalacostraca</taxon>
        <taxon>Eucarida</taxon>
        <taxon>Decapoda</taxon>
        <taxon>Pleocyemata</taxon>
        <taxon>Anomura</taxon>
        <taxon>Galatheoidea</taxon>
        <taxon>Porcellanidae</taxon>
        <taxon>Petrolisthes</taxon>
    </lineage>
</organism>
<keyword evidence="8 15" id="KW-0067">ATP-binding</keyword>
<dbReference type="GO" id="GO:0000049">
    <property type="term" value="F:tRNA binding"/>
    <property type="evidence" value="ECO:0007669"/>
    <property type="project" value="UniProtKB-UniRule"/>
</dbReference>
<dbReference type="CDD" id="cd22541">
    <property type="entry name" value="SP5_N"/>
    <property type="match status" value="1"/>
</dbReference>
<feature type="region of interest" description="Disordered" evidence="16">
    <location>
        <begin position="1107"/>
        <end position="1220"/>
    </location>
</feature>
<keyword evidence="4" id="KW-0963">Cytoplasm</keyword>
<dbReference type="Gene3D" id="2.40.50.140">
    <property type="entry name" value="Nucleic acid-binding proteins"/>
    <property type="match status" value="1"/>
</dbReference>
<feature type="compositionally biased region" description="Basic and acidic residues" evidence="16">
    <location>
        <begin position="1197"/>
        <end position="1206"/>
    </location>
</feature>
<dbReference type="PANTHER" id="PTHR46264">
    <property type="entry name" value="TYROSINE-TRNA LIGASE"/>
    <property type="match status" value="1"/>
</dbReference>
<dbReference type="EMBL" id="JAWZYT010000230">
    <property type="protein sequence ID" value="KAK4326267.1"/>
    <property type="molecule type" value="Genomic_DNA"/>
</dbReference>
<dbReference type="InterPro" id="IPR012340">
    <property type="entry name" value="NA-bd_OB-fold"/>
</dbReference>
<evidence type="ECO:0000256" key="1">
    <source>
        <dbReference type="ARBA" id="ARBA00004123"/>
    </source>
</evidence>
<evidence type="ECO:0000256" key="6">
    <source>
        <dbReference type="ARBA" id="ARBA00022598"/>
    </source>
</evidence>
<dbReference type="GO" id="GO:0005634">
    <property type="term" value="C:nucleus"/>
    <property type="evidence" value="ECO:0007669"/>
    <property type="project" value="UniProtKB-SubCell"/>
</dbReference>
<dbReference type="CDD" id="cd00805">
    <property type="entry name" value="TyrRS_core"/>
    <property type="match status" value="1"/>
</dbReference>
<feature type="region of interest" description="Disordered" evidence="16">
    <location>
        <begin position="1287"/>
        <end position="1311"/>
    </location>
</feature>
<feature type="compositionally biased region" description="Low complexity" evidence="16">
    <location>
        <begin position="1133"/>
        <end position="1168"/>
    </location>
</feature>
<keyword evidence="6 15" id="KW-0436">Ligase</keyword>
<feature type="compositionally biased region" description="Low complexity" evidence="16">
    <location>
        <begin position="1181"/>
        <end position="1196"/>
    </location>
</feature>
<evidence type="ECO:0000256" key="3">
    <source>
        <dbReference type="ARBA" id="ARBA00005594"/>
    </source>
</evidence>
<dbReference type="InterPro" id="IPR050489">
    <property type="entry name" value="Tyr-tRNA_synthase"/>
</dbReference>
<feature type="domain" description="TRNA-binding" evidence="17">
    <location>
        <begin position="1334"/>
        <end position="1437"/>
    </location>
</feature>
<dbReference type="PANTHER" id="PTHR46264:SF4">
    <property type="entry name" value="TYROSINE--TRNA LIGASE, CYTOPLASMIC"/>
    <property type="match status" value="1"/>
</dbReference>
<dbReference type="Proteomes" id="UP001292094">
    <property type="component" value="Unassembled WGS sequence"/>
</dbReference>
<dbReference type="Gene3D" id="3.40.50.620">
    <property type="entry name" value="HUPs"/>
    <property type="match status" value="2"/>
</dbReference>
<dbReference type="PROSITE" id="PS50886">
    <property type="entry name" value="TRBD"/>
    <property type="match status" value="1"/>
</dbReference>
<comment type="caution">
    <text evidence="18">The sequence shown here is derived from an EMBL/GenBank/DDBJ whole genome shotgun (WGS) entry which is preliminary data.</text>
</comment>
<keyword evidence="9 14" id="KW-0694">RNA-binding</keyword>
<keyword evidence="7 15" id="KW-0547">Nucleotide-binding</keyword>
<keyword evidence="19" id="KW-1185">Reference proteome</keyword>
<dbReference type="SUPFAM" id="SSF52374">
    <property type="entry name" value="Nucleotidylyl transferase"/>
    <property type="match status" value="1"/>
</dbReference>
<feature type="region of interest" description="Disordered" evidence="16">
    <location>
        <begin position="743"/>
        <end position="815"/>
    </location>
</feature>
<dbReference type="InterPro" id="IPR014729">
    <property type="entry name" value="Rossmann-like_a/b/a_fold"/>
</dbReference>
<feature type="compositionally biased region" description="Low complexity" evidence="16">
    <location>
        <begin position="780"/>
        <end position="806"/>
    </location>
</feature>
<accession>A0AAE1UJQ2</accession>
<dbReference type="Pfam" id="PF00579">
    <property type="entry name" value="tRNA-synt_1b"/>
    <property type="match status" value="2"/>
</dbReference>
<comment type="catalytic activity">
    <reaction evidence="13">
        <text>tRNA(Tyr) + L-tyrosine + ATP = L-tyrosyl-tRNA(Tyr) + AMP + diphosphate + H(+)</text>
        <dbReference type="Rhea" id="RHEA:10220"/>
        <dbReference type="Rhea" id="RHEA-COMP:9706"/>
        <dbReference type="Rhea" id="RHEA-COMP:9707"/>
        <dbReference type="ChEBI" id="CHEBI:15378"/>
        <dbReference type="ChEBI" id="CHEBI:30616"/>
        <dbReference type="ChEBI" id="CHEBI:33019"/>
        <dbReference type="ChEBI" id="CHEBI:58315"/>
        <dbReference type="ChEBI" id="CHEBI:78442"/>
        <dbReference type="ChEBI" id="CHEBI:78536"/>
        <dbReference type="ChEBI" id="CHEBI:456215"/>
        <dbReference type="EC" id="6.1.1.1"/>
    </reaction>
    <physiologicalReaction direction="left-to-right" evidence="13">
        <dbReference type="Rhea" id="RHEA:10221"/>
    </physiologicalReaction>
</comment>
<dbReference type="GO" id="GO:0004831">
    <property type="term" value="F:tyrosine-tRNA ligase activity"/>
    <property type="evidence" value="ECO:0007669"/>
    <property type="project" value="UniProtKB-EC"/>
</dbReference>
<evidence type="ECO:0000259" key="17">
    <source>
        <dbReference type="PROSITE" id="PS50886"/>
    </source>
</evidence>
<feature type="compositionally biased region" description="Pro residues" evidence="16">
    <location>
        <begin position="1115"/>
        <end position="1132"/>
    </location>
</feature>
<dbReference type="PRINTS" id="PR01040">
    <property type="entry name" value="TRNASYNTHTYR"/>
</dbReference>
<proteinExistence type="inferred from homology"/>
<evidence type="ECO:0000256" key="7">
    <source>
        <dbReference type="ARBA" id="ARBA00022741"/>
    </source>
</evidence>
<dbReference type="InterPro" id="IPR002305">
    <property type="entry name" value="aa-tRNA-synth_Ic"/>
</dbReference>
<evidence type="ECO:0000256" key="10">
    <source>
        <dbReference type="ARBA" id="ARBA00022917"/>
    </source>
</evidence>
<dbReference type="FunFam" id="3.40.50.620:FF:000040">
    <property type="entry name" value="Tyrosine--tRNA ligase"/>
    <property type="match status" value="1"/>
</dbReference>
<evidence type="ECO:0000313" key="18">
    <source>
        <dbReference type="EMBL" id="KAK4326267.1"/>
    </source>
</evidence>
<dbReference type="CDD" id="cd02799">
    <property type="entry name" value="tRNA_bind_EMAP-II_like"/>
    <property type="match status" value="1"/>
</dbReference>
<protein>
    <recommendedName>
        <fullName evidence="15">Tyrosine--tRNA ligase</fullName>
        <ecNumber evidence="15">6.1.1.1</ecNumber>
    </recommendedName>
    <alternativeName>
        <fullName evidence="15">Tyrosyl-tRNA synthetase</fullName>
    </alternativeName>
</protein>
<evidence type="ECO:0000256" key="4">
    <source>
        <dbReference type="ARBA" id="ARBA00022490"/>
    </source>
</evidence>
<evidence type="ECO:0000256" key="8">
    <source>
        <dbReference type="ARBA" id="ARBA00022840"/>
    </source>
</evidence>
<feature type="compositionally biased region" description="Polar residues" evidence="16">
    <location>
        <begin position="748"/>
        <end position="761"/>
    </location>
</feature>
<evidence type="ECO:0000313" key="19">
    <source>
        <dbReference type="Proteomes" id="UP001292094"/>
    </source>
</evidence>
<sequence length="1497" mass="158381">MSHKSDYWTLERLETLDRHLETHSYIQTHQRPTHRDIIITHSLNHYIHYLRHLRGAGASVGGDREGASVGDGAGGAWEWVQAGVGAGASVGGDGEGVQAGVGGVGVGASVGGDREGVGGAGKGVQAGVGAVEARVQAGGAGEGVQGGVGAVEARVQAGGAGEGVQAGVGAVEARVQAGGAGKGVPAGVGAGLGPGTYLSGYIHVCRWLTHMGSFDTHELLEDEVGVLGVEDEVGVLGVEDEVGVLGVEEIMEELKASEQQSQMSVGDKVSLICRGLDEVMGAERLTAVLEDNRPLRVYWGTATTGKPHVAYFVPMTKIADFLKAGCEVTVLLADLHAYLDNLKAPWTLIQYRTKYYKAIIISMLKAIGVNIDKLRFIQGTSYQLRPSYTEDVYKLSAMVTQHDAIKAGAEVVKQVHSPLQSGLLYPGLQALDEEYLRADAQFGGVDQRKIFTYAEKYLPRLGYPKRAHLMNPMVPGLTGGKMSSSEVRSKVDLLDSPREVEGKLIGADCAAERPENGIMAFVKHVLFPIVRLRGGRFCLSGVGGGDGGAGGVGGREGGLGGAGGREGGLGGVGGREGGLGGVGGREGGLGGVGGREGGLGGAGGREGGLGGVGGRGGRSGGYDFVSGKISGELIKKSVIKFLNSLLGNIRKEFEDPELVELATLAYPTAISVANNDAKVTGVGNADAKITGVGNTDAKITGVGNTDAKITGIGNSDLILEERVRLVSRNLAHPAPESLAAVLTHSHHSLSPQTHSLHSPSPQTHSLHSPSTQTHSHHPQTHSLHSPSSQTHSLHSPSPQTHSLHSQTHSHHSGSPHVLWSVPVVRRPDIGLLGHIAKMRDFIEAGCRITILASDILSHLEAPQQVPWGLTKHRGEYYTRMIREAMSLSRIPLEAVRFANGSDFQTSERYSLDLYRLSALVTCRESASAVGDTLRDPSLLSALIYPDLTTLDIKHFNPDIFYCGESQSGMFGFIEKGLGLIGAGGGASQGAREGVCANESVCASESVCARESGGVCASESGYVCASESGGVCGSESVRAPACVCIAGVELPSLLNRAPLNPEEESIDLTEQDSQIKKKIKTAFCEEGNVSFNPILAIVKTVIMPMLQQQQQQQQEPQPPLPQLQPQQQQPPPQQQQQQQPQPQQQPSQQQQPPQQQLQQPQEPQQQQQQPPSPQQQQPPPSQQQQQQLPQQQQQQQQQEKEKKEQNKNGENANNSETIAKNVTSFRITRSEANGGDLEFTAFSDLEEMFREKRLHPGDLKNSVLEHLKNLIRPVREAAEASDVKRLANLAFPPPKPPGKKTKGAGGGAGTGGKTVGGAGAGGGATAATPSGGEFIPSKFNMRVGKIIDIHTHADAESLYVERIDVGEDEPRTIVSGLVKYQAIGNLMDSMVVVLTNLKPFNMRGVKSSGMVLCAANTDHSTVEPLRPPSGSTVGERVTVDGYRGVPDGTLNTKKSDALAKMLQCFKTDGERKATWNGNVLLTSGGEVKVATLTNCHIK</sequence>
<dbReference type="EC" id="6.1.1.1" evidence="15"/>
<reference evidence="18" key="1">
    <citation type="submission" date="2023-11" db="EMBL/GenBank/DDBJ databases">
        <title>Genome assemblies of two species of porcelain crab, Petrolisthes cinctipes and Petrolisthes manimaculis (Anomura: Porcellanidae).</title>
        <authorList>
            <person name="Angst P."/>
        </authorList>
    </citation>
    <scope>NUCLEOTIDE SEQUENCE</scope>
    <source>
        <strain evidence="18">PB745_02</strain>
        <tissue evidence="18">Gill</tissue>
    </source>
</reference>
<dbReference type="SUPFAM" id="SSF50249">
    <property type="entry name" value="Nucleic acid-binding proteins"/>
    <property type="match status" value="1"/>
</dbReference>
<keyword evidence="12" id="KW-0539">Nucleus</keyword>
<evidence type="ECO:0000256" key="14">
    <source>
        <dbReference type="PROSITE-ProRule" id="PRU00209"/>
    </source>
</evidence>